<gene>
    <name evidence="7" type="ORF">LZ518_02610</name>
</gene>
<dbReference type="Gene3D" id="3.30.830.10">
    <property type="entry name" value="Metalloenzyme, LuxS/M16 peptidase-like"/>
    <property type="match status" value="3"/>
</dbReference>
<dbReference type="Proteomes" id="UP001165383">
    <property type="component" value="Unassembled WGS sequence"/>
</dbReference>
<dbReference type="InterPro" id="IPR007863">
    <property type="entry name" value="Peptidase_M16_C"/>
</dbReference>
<keyword evidence="4" id="KW-0732">Signal</keyword>
<dbReference type="InterPro" id="IPR001431">
    <property type="entry name" value="Pept_M16_Zn_BS"/>
</dbReference>
<feature type="domain" description="Peptidase M16 C-terminal" evidence="6">
    <location>
        <begin position="582"/>
        <end position="736"/>
    </location>
</feature>
<feature type="domain" description="Peptidase M16 C-terminal" evidence="6">
    <location>
        <begin position="192"/>
        <end position="376"/>
    </location>
</feature>
<protein>
    <submittedName>
        <fullName evidence="7">Insulinase family protein</fullName>
    </submittedName>
</protein>
<evidence type="ECO:0000256" key="4">
    <source>
        <dbReference type="SAM" id="SignalP"/>
    </source>
</evidence>
<sequence>MLKRLATFAILAALGAAPAFAKLDLSRADISRLPNGLTVMILEDHTFPVVSVQALYMSGGRDEVAGKTGLAHFLEHLAFRASKYFPNGAATEAIYDGGGEWHGYTWIDQTTYFATMPRDGLDLLLRIEADRMARVTIDPAAIAAEKGAVITEMHGYENDPASVLLDVVTATAFQAHPYRNNTIGYESDVEALTLDDARAFYDQHYVPANAVLAIAGDVDPTAAKALVARYFQAIPARSAPTHRSTAEPQQLGERQTLLSGPVSRQYFTIAYPAPAASNADVPPFLLLQQLVGGGSGLNFRQNDWGTAAEAGSLLHGVAGDLATWFTPSADRYIFTIRGSLDPGTDRASILAEIARRLESLRQRPPSPEQLAEAKRNVLRQLEADVETTEDAAHQLAFMAGIGAYDMLVHLADRVQAVSAEDIRRVATAYLDPMLRTVGWYVPGKATHQDDLGASAAAAPTPQQAGSGTDEIAASPPAVRELHSGLPVVFLPNPRTDGLTVKLLMTAPVEGESSPAELPGLGLIERSGSRDQFADLIAKVRTAANLPVAAAEVGGNDPDEMLEGMIASAMRLQRPATALPLMLAVSGSVEPALVTPEPERALGGLAPAKMPRPIPFTPQGRAAESVMTTDLPFAQGAVGYVVPAPPPASREGLAWRMLLYVLAHDYSGRLGRSAIADKGLTYFIDGSYRTNGRSSWICIKSGVDSDKADAFVEELRRQLAFLASQPPTDAEIDAARRHILGRDISAAQSNDELADRLVRQFVESGAIRSHSQLEAALGTVTRRDILSAIDAFRRGTLLRVDAKR</sequence>
<dbReference type="Pfam" id="PF05193">
    <property type="entry name" value="Peptidase_M16_C"/>
    <property type="match status" value="2"/>
</dbReference>
<dbReference type="RefSeq" id="WP_249914484.1">
    <property type="nucleotide sequence ID" value="NZ_JAMGBB010000001.1"/>
</dbReference>
<organism evidence="7 8">
    <name type="scientific">Sphingomonas brevis</name>
    <dbReference type="NCBI Taxonomy" id="2908206"/>
    <lineage>
        <taxon>Bacteria</taxon>
        <taxon>Pseudomonadati</taxon>
        <taxon>Pseudomonadota</taxon>
        <taxon>Alphaproteobacteria</taxon>
        <taxon>Sphingomonadales</taxon>
        <taxon>Sphingomonadaceae</taxon>
        <taxon>Sphingomonas</taxon>
    </lineage>
</organism>
<evidence type="ECO:0000256" key="2">
    <source>
        <dbReference type="ARBA" id="ARBA00007261"/>
    </source>
</evidence>
<evidence type="ECO:0000313" key="7">
    <source>
        <dbReference type="EMBL" id="MCL6740026.1"/>
    </source>
</evidence>
<dbReference type="InterPro" id="IPR050361">
    <property type="entry name" value="MPP/UQCRC_Complex"/>
</dbReference>
<evidence type="ECO:0000256" key="1">
    <source>
        <dbReference type="ARBA" id="ARBA00001947"/>
    </source>
</evidence>
<proteinExistence type="inferred from homology"/>
<comment type="cofactor">
    <cofactor evidence="1">
        <name>Zn(2+)</name>
        <dbReference type="ChEBI" id="CHEBI:29105"/>
    </cofactor>
</comment>
<feature type="chain" id="PRO_5047214577" evidence="4">
    <location>
        <begin position="22"/>
        <end position="803"/>
    </location>
</feature>
<dbReference type="PROSITE" id="PS00143">
    <property type="entry name" value="INSULINASE"/>
    <property type="match status" value="1"/>
</dbReference>
<dbReference type="PANTHER" id="PTHR11851:SF220">
    <property type="entry name" value="PEPTIDASE M16 DOMAIN PROTEIN"/>
    <property type="match status" value="1"/>
</dbReference>
<dbReference type="Pfam" id="PF00675">
    <property type="entry name" value="Peptidase_M16"/>
    <property type="match status" value="1"/>
</dbReference>
<comment type="caution">
    <text evidence="7">The sequence shown here is derived from an EMBL/GenBank/DDBJ whole genome shotgun (WGS) entry which is preliminary data.</text>
</comment>
<dbReference type="InterPro" id="IPR011765">
    <property type="entry name" value="Pept_M16_N"/>
</dbReference>
<evidence type="ECO:0000256" key="3">
    <source>
        <dbReference type="RuleBase" id="RU004447"/>
    </source>
</evidence>
<reference evidence="7" key="1">
    <citation type="submission" date="2022-05" db="EMBL/GenBank/DDBJ databases">
        <authorList>
            <person name="Jo J.-H."/>
            <person name="Im W.-T."/>
        </authorList>
    </citation>
    <scope>NUCLEOTIDE SEQUENCE</scope>
    <source>
        <strain evidence="7">RB56-2</strain>
    </source>
</reference>
<evidence type="ECO:0000259" key="6">
    <source>
        <dbReference type="Pfam" id="PF05193"/>
    </source>
</evidence>
<comment type="similarity">
    <text evidence="2 3">Belongs to the peptidase M16 family.</text>
</comment>
<feature type="signal peptide" evidence="4">
    <location>
        <begin position="1"/>
        <end position="21"/>
    </location>
</feature>
<evidence type="ECO:0000313" key="8">
    <source>
        <dbReference type="Proteomes" id="UP001165383"/>
    </source>
</evidence>
<feature type="domain" description="Peptidase M16 N-terminal" evidence="5">
    <location>
        <begin position="41"/>
        <end position="183"/>
    </location>
</feature>
<dbReference type="PANTHER" id="PTHR11851">
    <property type="entry name" value="METALLOPROTEASE"/>
    <property type="match status" value="1"/>
</dbReference>
<accession>A0ABT0S6M4</accession>
<dbReference type="InterPro" id="IPR011249">
    <property type="entry name" value="Metalloenz_LuxS/M16"/>
</dbReference>
<dbReference type="EMBL" id="JAMGBB010000001">
    <property type="protein sequence ID" value="MCL6740026.1"/>
    <property type="molecule type" value="Genomic_DNA"/>
</dbReference>
<keyword evidence="8" id="KW-1185">Reference proteome</keyword>
<evidence type="ECO:0000259" key="5">
    <source>
        <dbReference type="Pfam" id="PF00675"/>
    </source>
</evidence>
<dbReference type="SUPFAM" id="SSF63411">
    <property type="entry name" value="LuxS/MPP-like metallohydrolase"/>
    <property type="match status" value="3"/>
</dbReference>
<name>A0ABT0S6M4_9SPHN</name>